<feature type="transmembrane region" description="Helical" evidence="1">
    <location>
        <begin position="154"/>
        <end position="171"/>
    </location>
</feature>
<keyword evidence="1" id="KW-0472">Membrane</keyword>
<dbReference type="EMBL" id="AGRJ01000191">
    <property type="protein sequence ID" value="EHO50176.1"/>
    <property type="molecule type" value="Genomic_DNA"/>
</dbReference>
<dbReference type="HOGENOM" id="CLU_1538156_0_0_9"/>
<organism evidence="2 3">
    <name type="scientific">Lentilactobacillus kisonensis F0435</name>
    <dbReference type="NCBI Taxonomy" id="797516"/>
    <lineage>
        <taxon>Bacteria</taxon>
        <taxon>Bacillati</taxon>
        <taxon>Bacillota</taxon>
        <taxon>Bacilli</taxon>
        <taxon>Lactobacillales</taxon>
        <taxon>Lactobacillaceae</taxon>
        <taxon>Lentilactobacillus</taxon>
    </lineage>
</organism>
<dbReference type="PATRIC" id="fig|797516.3.peg.1953"/>
<sequence length="174" mass="19811">MLANLKLHRFTYIVLLIWAILIIAFCVTTYKMQPLTVIFMKNDSRILQGLLRGSLLLVVYIAFSMIPLRFAILIPNLAYFGLLIGYIWQLVFVALGSSVAGIGADIAFVLVYALLVYCATVTAFQIIERVKSHHRAYYFHNWLVTTKKVVRAHWLPLVVLVCGYAFLWATVSPR</sequence>
<evidence type="ECO:0000313" key="3">
    <source>
        <dbReference type="Proteomes" id="UP000005025"/>
    </source>
</evidence>
<proteinExistence type="predicted"/>
<gene>
    <name evidence="2" type="ORF">HMPREF9104_02181</name>
</gene>
<evidence type="ECO:0000313" key="2">
    <source>
        <dbReference type="EMBL" id="EHO50176.1"/>
    </source>
</evidence>
<dbReference type="Proteomes" id="UP000005025">
    <property type="component" value="Unassembled WGS sequence"/>
</dbReference>
<dbReference type="OrthoDB" id="2323599at2"/>
<name>H1LHU0_9LACO</name>
<dbReference type="AlphaFoldDB" id="H1LHU0"/>
<keyword evidence="1" id="KW-0812">Transmembrane</keyword>
<evidence type="ECO:0000256" key="1">
    <source>
        <dbReference type="SAM" id="Phobius"/>
    </source>
</evidence>
<protein>
    <submittedName>
        <fullName evidence="2">Uncharacterized protein</fullName>
    </submittedName>
</protein>
<feature type="transmembrane region" description="Helical" evidence="1">
    <location>
        <begin position="106"/>
        <end position="127"/>
    </location>
</feature>
<feature type="transmembrane region" description="Helical" evidence="1">
    <location>
        <begin position="12"/>
        <end position="30"/>
    </location>
</feature>
<reference evidence="2 3" key="1">
    <citation type="submission" date="2011-09" db="EMBL/GenBank/DDBJ databases">
        <authorList>
            <person name="Weinstock G."/>
            <person name="Sodergren E."/>
            <person name="Clifton S."/>
            <person name="Fulton L."/>
            <person name="Fulton B."/>
            <person name="Courtney L."/>
            <person name="Fronick C."/>
            <person name="Harrison M."/>
            <person name="Strong C."/>
            <person name="Farmer C."/>
            <person name="Delahaunty K."/>
            <person name="Markovic C."/>
            <person name="Hall O."/>
            <person name="Minx P."/>
            <person name="Tomlinson C."/>
            <person name="Mitreva M."/>
            <person name="Hou S."/>
            <person name="Chen J."/>
            <person name="Wollam A."/>
            <person name="Pepin K.H."/>
            <person name="Johnson M."/>
            <person name="Bhonagiri V."/>
            <person name="Zhang X."/>
            <person name="Suruliraj S."/>
            <person name="Warren W."/>
            <person name="Chinwalla A."/>
            <person name="Mardis E.R."/>
            <person name="Wilson R.K."/>
        </authorList>
    </citation>
    <scope>NUCLEOTIDE SEQUENCE [LARGE SCALE GENOMIC DNA]</scope>
    <source>
        <strain evidence="2 3">F0435</strain>
    </source>
</reference>
<feature type="transmembrane region" description="Helical" evidence="1">
    <location>
        <begin position="50"/>
        <end position="70"/>
    </location>
</feature>
<dbReference type="RefSeq" id="WP_008857336.1">
    <property type="nucleotide sequence ID" value="NZ_JH591047.1"/>
</dbReference>
<keyword evidence="1" id="KW-1133">Transmembrane helix</keyword>
<dbReference type="STRING" id="797516.HMPREF9104_02181"/>
<feature type="transmembrane region" description="Helical" evidence="1">
    <location>
        <begin position="77"/>
        <end position="100"/>
    </location>
</feature>
<comment type="caution">
    <text evidence="2">The sequence shown here is derived from an EMBL/GenBank/DDBJ whole genome shotgun (WGS) entry which is preliminary data.</text>
</comment>
<accession>H1LHU0</accession>